<name>A0ABT1UB42_9GAMM</name>
<dbReference type="InterPro" id="IPR015396">
    <property type="entry name" value="FadE_C"/>
</dbReference>
<comment type="caution">
    <text evidence="2">The sequence shown here is derived from an EMBL/GenBank/DDBJ whole genome shotgun (WGS) entry which is preliminary data.</text>
</comment>
<feature type="domain" description="Acyl-CoA dehydrogenase C-terminal bacterial-type" evidence="1">
    <location>
        <begin position="1"/>
        <end position="55"/>
    </location>
</feature>
<evidence type="ECO:0000313" key="3">
    <source>
        <dbReference type="Proteomes" id="UP001524586"/>
    </source>
</evidence>
<dbReference type="Proteomes" id="UP001524586">
    <property type="component" value="Unassembled WGS sequence"/>
</dbReference>
<dbReference type="RefSeq" id="WP_256617402.1">
    <property type="nucleotide sequence ID" value="NZ_JANIBK010000311.1"/>
</dbReference>
<protein>
    <submittedName>
        <fullName evidence="2">DUF1974 domain-containing protein</fullName>
    </submittedName>
</protein>
<evidence type="ECO:0000313" key="2">
    <source>
        <dbReference type="EMBL" id="MCQ8131020.1"/>
    </source>
</evidence>
<gene>
    <name evidence="2" type="ORF">NP596_21375</name>
</gene>
<reference evidence="2 3" key="1">
    <citation type="submission" date="2022-07" db="EMBL/GenBank/DDBJ databases">
        <title>Methylomonas rivi sp. nov., Methylomonas rosea sp. nov., Methylomonas aureus sp. nov. and Methylomonas subterranea sp. nov., four novel methanotrophs isolated from a freshwater creek and the deep terrestrial subsurface.</title>
        <authorList>
            <person name="Abin C."/>
            <person name="Sankaranarayanan K."/>
            <person name="Garner C."/>
            <person name="Sindelar R."/>
            <person name="Kotary K."/>
            <person name="Garner R."/>
            <person name="Barclay S."/>
            <person name="Lawson P."/>
            <person name="Krumholz L."/>
        </authorList>
    </citation>
    <scope>NUCLEOTIDE SEQUENCE [LARGE SCALE GENOMIC DNA]</scope>
    <source>
        <strain evidence="2 3">WSC-6</strain>
    </source>
</reference>
<evidence type="ECO:0000259" key="1">
    <source>
        <dbReference type="Pfam" id="PF09317"/>
    </source>
</evidence>
<organism evidence="2 3">
    <name type="scientific">Methylomonas rivi</name>
    <dbReference type="NCBI Taxonomy" id="2952226"/>
    <lineage>
        <taxon>Bacteria</taxon>
        <taxon>Pseudomonadati</taxon>
        <taxon>Pseudomonadota</taxon>
        <taxon>Gammaproteobacteria</taxon>
        <taxon>Methylococcales</taxon>
        <taxon>Methylococcaceae</taxon>
        <taxon>Methylomonas</taxon>
    </lineage>
</organism>
<feature type="non-terminal residue" evidence="2">
    <location>
        <position position="1"/>
    </location>
</feature>
<dbReference type="EMBL" id="JANIBK010000311">
    <property type="protein sequence ID" value="MCQ8131020.1"/>
    <property type="molecule type" value="Genomic_DNA"/>
</dbReference>
<dbReference type="Pfam" id="PF09317">
    <property type="entry name" value="ACDH_C"/>
    <property type="match status" value="1"/>
</dbReference>
<keyword evidence="3" id="KW-1185">Reference proteome</keyword>
<sequence>EAKLHAAQKLGLLDKAARPEIIHAALRAGIIDKREAELLALAEQAGSAAIRVDDFAPEQLTTGIRPS</sequence>
<proteinExistence type="predicted"/>
<accession>A0ABT1UB42</accession>